<dbReference type="EMBL" id="AAIJKB010000012">
    <property type="protein sequence ID" value="ECE8855433.1"/>
    <property type="molecule type" value="Genomic_DNA"/>
</dbReference>
<sequence length="73" mass="8495">MNAPLPLKLPDIATPSTRRNIYLPRCMPFLAENVNIYLQDKPYHKLTSDLIPHANYLHEIKELLSKRIRAIIT</sequence>
<reference evidence="1" key="1">
    <citation type="submission" date="2019-02" db="EMBL/GenBank/DDBJ databases">
        <authorList>
            <person name="Ashton P.M."/>
            <person name="Dallman T."/>
            <person name="Nair S."/>
            <person name="De Pinna E."/>
            <person name="Peters T."/>
            <person name="Grant K."/>
        </authorList>
    </citation>
    <scope>NUCLEOTIDE SEQUENCE</scope>
    <source>
        <strain evidence="1">446642</strain>
    </source>
</reference>
<comment type="caution">
    <text evidence="1">The sequence shown here is derived from an EMBL/GenBank/DDBJ whole genome shotgun (WGS) entry which is preliminary data.</text>
</comment>
<accession>A0A5I0BL83</accession>
<organism evidence="1">
    <name type="scientific">Salmonella enterica subsp. enterica serovar Koketime</name>
    <dbReference type="NCBI Taxonomy" id="2564632"/>
    <lineage>
        <taxon>Bacteria</taxon>
        <taxon>Pseudomonadati</taxon>
        <taxon>Pseudomonadota</taxon>
        <taxon>Gammaproteobacteria</taxon>
        <taxon>Enterobacterales</taxon>
        <taxon>Enterobacteriaceae</taxon>
        <taxon>Salmonella</taxon>
    </lineage>
</organism>
<protein>
    <submittedName>
        <fullName evidence="1">Uncharacterized protein</fullName>
    </submittedName>
</protein>
<proteinExistence type="predicted"/>
<name>A0A5I0BL83_SALET</name>
<gene>
    <name evidence="1" type="ORF">EWG69_14825</name>
</gene>
<dbReference type="AlphaFoldDB" id="A0A5I0BL83"/>
<evidence type="ECO:0000313" key="1">
    <source>
        <dbReference type="EMBL" id="ECE8855433.1"/>
    </source>
</evidence>